<dbReference type="FunFam" id="3.40.50.1370:FF:000008">
    <property type="entry name" value="Ornithine carbamoyltransferase"/>
    <property type="match status" value="1"/>
</dbReference>
<comment type="similarity">
    <text evidence="2 9">Belongs to the aspartate/ornithine carbamoyltransferase superfamily. OTCase family.</text>
</comment>
<keyword evidence="6" id="KW-0028">Amino-acid biosynthesis</keyword>
<dbReference type="InterPro" id="IPR006132">
    <property type="entry name" value="Asp/Orn_carbamoyltranf_P-bd"/>
</dbReference>
<dbReference type="GO" id="GO:0042450">
    <property type="term" value="P:L-arginine biosynthetic process via ornithine"/>
    <property type="evidence" value="ECO:0007669"/>
    <property type="project" value="UniProtKB-UniRule"/>
</dbReference>
<accession>A0A524RRS2</accession>
<comment type="caution">
    <text evidence="13">The sequence shown here is derived from an EMBL/GenBank/DDBJ whole genome shotgun (WGS) entry which is preliminary data.</text>
</comment>
<evidence type="ECO:0000259" key="12">
    <source>
        <dbReference type="Pfam" id="PF02729"/>
    </source>
</evidence>
<keyword evidence="9" id="KW-0963">Cytoplasm</keyword>
<dbReference type="NCBIfam" id="NF001986">
    <property type="entry name" value="PRK00779.1"/>
    <property type="match status" value="1"/>
</dbReference>
<dbReference type="PANTHER" id="PTHR45753">
    <property type="entry name" value="ORNITHINE CARBAMOYLTRANSFERASE, MITOCHONDRIAL"/>
    <property type="match status" value="1"/>
</dbReference>
<feature type="binding site" evidence="9">
    <location>
        <position position="160"/>
    </location>
    <ligand>
        <name>L-ornithine</name>
        <dbReference type="ChEBI" id="CHEBI:46911"/>
    </ligand>
</feature>
<feature type="binding site" evidence="9">
    <location>
        <position position="78"/>
    </location>
    <ligand>
        <name>carbamoyl phosphate</name>
        <dbReference type="ChEBI" id="CHEBI:58228"/>
    </ligand>
</feature>
<dbReference type="InterPro" id="IPR006131">
    <property type="entry name" value="Asp_carbamoyltransf_Asp/Orn-bd"/>
</dbReference>
<dbReference type="PANTHER" id="PTHR45753:SF3">
    <property type="entry name" value="ORNITHINE TRANSCARBAMYLASE, MITOCHONDRIAL"/>
    <property type="match status" value="1"/>
</dbReference>
<evidence type="ECO:0000259" key="11">
    <source>
        <dbReference type="Pfam" id="PF00185"/>
    </source>
</evidence>
<dbReference type="InterPro" id="IPR002292">
    <property type="entry name" value="Orn/put_carbamltrans"/>
</dbReference>
<keyword evidence="5" id="KW-0055">Arginine biosynthesis</keyword>
<dbReference type="SUPFAM" id="SSF53671">
    <property type="entry name" value="Aspartate/ornithine carbamoyltransferase"/>
    <property type="match status" value="1"/>
</dbReference>
<feature type="binding site" evidence="9">
    <location>
        <begin position="263"/>
        <end position="264"/>
    </location>
    <ligand>
        <name>carbamoyl phosphate</name>
        <dbReference type="ChEBI" id="CHEBI:58228"/>
    </ligand>
</feature>
<dbReference type="PRINTS" id="PR00100">
    <property type="entry name" value="AOTCASE"/>
</dbReference>
<evidence type="ECO:0000256" key="1">
    <source>
        <dbReference type="ARBA" id="ARBA00004975"/>
    </source>
</evidence>
<dbReference type="AlphaFoldDB" id="A0A524RRS2"/>
<evidence type="ECO:0000256" key="8">
    <source>
        <dbReference type="ARBA" id="ARBA00048772"/>
    </source>
</evidence>
<organism evidence="13 14">
    <name type="scientific">Aphanocapsa feldmannii 277cI</name>
    <dbReference type="NCBI Taxonomy" id="2507554"/>
    <lineage>
        <taxon>Bacteria</taxon>
        <taxon>Bacillati</taxon>
        <taxon>Cyanobacteriota</taxon>
        <taxon>Cyanophyceae</taxon>
        <taxon>Oscillatoriophycideae</taxon>
        <taxon>Chroococcales</taxon>
        <taxon>Microcystaceae</taxon>
        <taxon>Aphanocapsa</taxon>
    </lineage>
</organism>
<dbReference type="EC" id="2.1.3.3" evidence="3 9"/>
<gene>
    <name evidence="13" type="primary">argF</name>
    <name evidence="13" type="ORF">ERJ68_08630</name>
</gene>
<dbReference type="GO" id="GO:0019240">
    <property type="term" value="P:citrulline biosynthetic process"/>
    <property type="evidence" value="ECO:0007669"/>
    <property type="project" value="TreeGrafter"/>
</dbReference>
<dbReference type="InterPro" id="IPR006130">
    <property type="entry name" value="Asp/Orn_carbamoylTrfase"/>
</dbReference>
<keyword evidence="7 9" id="KW-0808">Transferase</keyword>
<feature type="compositionally biased region" description="Basic and acidic residues" evidence="10">
    <location>
        <begin position="313"/>
        <end position="325"/>
    </location>
</feature>
<feature type="region of interest" description="Disordered" evidence="10">
    <location>
        <begin position="301"/>
        <end position="326"/>
    </location>
</feature>
<feature type="binding site" evidence="9">
    <location>
        <begin position="227"/>
        <end position="228"/>
    </location>
    <ligand>
        <name>L-ornithine</name>
        <dbReference type="ChEBI" id="CHEBI:46911"/>
    </ligand>
</feature>
<dbReference type="GO" id="GO:0004585">
    <property type="term" value="F:ornithine carbamoyltransferase activity"/>
    <property type="evidence" value="ECO:0007669"/>
    <property type="project" value="UniProtKB-UniRule"/>
</dbReference>
<dbReference type="EMBL" id="SRMN01000162">
    <property type="protein sequence ID" value="TGH19173.1"/>
    <property type="molecule type" value="Genomic_DNA"/>
</dbReference>
<dbReference type="NCBIfam" id="TIGR00658">
    <property type="entry name" value="orni_carb_tr"/>
    <property type="match status" value="1"/>
</dbReference>
<feature type="domain" description="Aspartate/ornithine carbamoyltransferase Asp/Orn-binding" evidence="11">
    <location>
        <begin position="148"/>
        <end position="291"/>
    </location>
</feature>
<evidence type="ECO:0000313" key="13">
    <source>
        <dbReference type="EMBL" id="TGH19173.1"/>
    </source>
</evidence>
<protein>
    <recommendedName>
        <fullName evidence="4 9">Ornithine carbamoyltransferase</fullName>
        <shortName evidence="9">OTCase</shortName>
        <ecNumber evidence="3 9">2.1.3.3</ecNumber>
    </recommendedName>
</protein>
<evidence type="ECO:0000256" key="2">
    <source>
        <dbReference type="ARBA" id="ARBA00007805"/>
    </source>
</evidence>
<proteinExistence type="inferred from homology"/>
<dbReference type="InterPro" id="IPR024904">
    <property type="entry name" value="OTCase_ArgI"/>
</dbReference>
<dbReference type="Pfam" id="PF00185">
    <property type="entry name" value="OTCace"/>
    <property type="match status" value="1"/>
</dbReference>
<dbReference type="GO" id="GO:0016597">
    <property type="term" value="F:amino acid binding"/>
    <property type="evidence" value="ECO:0007669"/>
    <property type="project" value="InterPro"/>
</dbReference>
<feature type="binding site" evidence="9">
    <location>
        <position position="223"/>
    </location>
    <ligand>
        <name>L-ornithine</name>
        <dbReference type="ChEBI" id="CHEBI:46911"/>
    </ligand>
</feature>
<feature type="binding site" evidence="9">
    <location>
        <begin position="129"/>
        <end position="132"/>
    </location>
    <ligand>
        <name>carbamoyl phosphate</name>
        <dbReference type="ChEBI" id="CHEBI:58228"/>
    </ligand>
</feature>
<feature type="binding site" evidence="9">
    <location>
        <begin position="51"/>
        <end position="54"/>
    </location>
    <ligand>
        <name>carbamoyl phosphate</name>
        <dbReference type="ChEBI" id="CHEBI:58228"/>
    </ligand>
</feature>
<feature type="domain" description="Aspartate/ornithine carbamoyltransferase carbamoyl-P binding" evidence="12">
    <location>
        <begin position="6"/>
        <end position="142"/>
    </location>
</feature>
<dbReference type="PRINTS" id="PR00102">
    <property type="entry name" value="OTCASE"/>
</dbReference>
<evidence type="ECO:0000256" key="9">
    <source>
        <dbReference type="HAMAP-Rule" id="MF_01109"/>
    </source>
</evidence>
<evidence type="ECO:0000256" key="4">
    <source>
        <dbReference type="ARBA" id="ARBA00016634"/>
    </source>
</evidence>
<feature type="binding site" evidence="9">
    <location>
        <position position="102"/>
    </location>
    <ligand>
        <name>carbamoyl phosphate</name>
        <dbReference type="ChEBI" id="CHEBI:58228"/>
    </ligand>
</feature>
<dbReference type="HAMAP" id="MF_01109">
    <property type="entry name" value="OTCase"/>
    <property type="match status" value="1"/>
</dbReference>
<sequence length="331" mass="35357">MGLSGRHFLASTDCSAIEWHQLLDLAAAFKAGQARVHLDGKVLGLIFSKASTRTRVSFAVAMARLGGQTLDLNPAVTQVGRGELVEDTARVLSRYVDALAIRTFAQAELETYARFSSVPVINALTDLEHPCQAIADFLTLREAFGSLEGLTLSYVGDGNNVAHSLILAGVLLGVNVRLACPTGYGPDPAVLDRAQAIAGDGATVEVLADPEAACLGAQALYTDVWASMGQEQEAGQRLRDFSGYCLDQHLLSLADPEAIVLHCLPAHRGEEISAGVMEGKASRIFDQAENRAGQPARVRSVMPAPAIQPGRGRSAERRTGQRRDPVAQVYW</sequence>
<evidence type="ECO:0000313" key="14">
    <source>
        <dbReference type="Proteomes" id="UP000315454"/>
    </source>
</evidence>
<dbReference type="GO" id="GO:0005737">
    <property type="term" value="C:cytoplasm"/>
    <property type="evidence" value="ECO:0007669"/>
    <property type="project" value="UniProtKB-SubCell"/>
</dbReference>
<dbReference type="InterPro" id="IPR036901">
    <property type="entry name" value="Asp/Orn_carbamoylTrfase_sf"/>
</dbReference>
<feature type="binding site" evidence="9">
    <location>
        <position position="291"/>
    </location>
    <ligand>
        <name>carbamoyl phosphate</name>
        <dbReference type="ChEBI" id="CHEBI:58228"/>
    </ligand>
</feature>
<dbReference type="Gene3D" id="3.40.50.1370">
    <property type="entry name" value="Aspartate/ornithine carbamoyltransferase"/>
    <property type="match status" value="2"/>
</dbReference>
<comment type="pathway">
    <text evidence="1">Amino-acid biosynthesis; L-arginine biosynthesis; L-arginine from L-ornithine and carbamoyl phosphate: step 1/3.</text>
</comment>
<evidence type="ECO:0000256" key="3">
    <source>
        <dbReference type="ARBA" id="ARBA00013007"/>
    </source>
</evidence>
<evidence type="ECO:0000256" key="5">
    <source>
        <dbReference type="ARBA" id="ARBA00022571"/>
    </source>
</evidence>
<dbReference type="PROSITE" id="PS00097">
    <property type="entry name" value="CARBAMOYLTRANSFERASE"/>
    <property type="match status" value="1"/>
</dbReference>
<evidence type="ECO:0000256" key="6">
    <source>
        <dbReference type="ARBA" id="ARBA00022605"/>
    </source>
</evidence>
<comment type="subcellular location">
    <subcellularLocation>
        <location evidence="9">Cytoplasm</location>
    </subcellularLocation>
</comment>
<comment type="catalytic activity">
    <reaction evidence="8 9">
        <text>carbamoyl phosphate + L-ornithine = L-citrulline + phosphate + H(+)</text>
        <dbReference type="Rhea" id="RHEA:19513"/>
        <dbReference type="ChEBI" id="CHEBI:15378"/>
        <dbReference type="ChEBI" id="CHEBI:43474"/>
        <dbReference type="ChEBI" id="CHEBI:46911"/>
        <dbReference type="ChEBI" id="CHEBI:57743"/>
        <dbReference type="ChEBI" id="CHEBI:58228"/>
        <dbReference type="EC" id="2.1.3.3"/>
    </reaction>
</comment>
<evidence type="ECO:0000256" key="7">
    <source>
        <dbReference type="ARBA" id="ARBA00022679"/>
    </source>
</evidence>
<dbReference type="Proteomes" id="UP000315454">
    <property type="component" value="Unassembled WGS sequence"/>
</dbReference>
<evidence type="ECO:0000256" key="10">
    <source>
        <dbReference type="SAM" id="MobiDB-lite"/>
    </source>
</evidence>
<reference evidence="13 14" key="1">
    <citation type="journal article" date="2019" name="mSystems">
        <title>Life at home and on the roam: Genomic adaptions reflect the dual lifestyle of an intracellular, facultative symbiont.</title>
        <authorList>
            <person name="Burgsdorf I."/>
        </authorList>
    </citation>
    <scope>NUCLEOTIDE SEQUENCE [LARGE SCALE GENOMIC DNA]</scope>
    <source>
        <strain evidence="13">277cI</strain>
    </source>
</reference>
<dbReference type="Pfam" id="PF02729">
    <property type="entry name" value="OTCace_N"/>
    <property type="match status" value="1"/>
</dbReference>
<name>A0A524RRS2_9CHRO</name>